<feature type="transmembrane region" description="Helical" evidence="1">
    <location>
        <begin position="191"/>
        <end position="213"/>
    </location>
</feature>
<proteinExistence type="predicted"/>
<reference evidence="3" key="1">
    <citation type="journal article" date="2019" name="Int. J. Syst. Evol. Microbiol.">
        <title>The Global Catalogue of Microorganisms (GCM) 10K type strain sequencing project: providing services to taxonomists for standard genome sequencing and annotation.</title>
        <authorList>
            <consortium name="The Broad Institute Genomics Platform"/>
            <consortium name="The Broad Institute Genome Sequencing Center for Infectious Disease"/>
            <person name="Wu L."/>
            <person name="Ma J."/>
        </authorList>
    </citation>
    <scope>NUCLEOTIDE SEQUENCE [LARGE SCALE GENOMIC DNA]</scope>
    <source>
        <strain evidence="3">CGMCC 4.7319</strain>
    </source>
</reference>
<evidence type="ECO:0000256" key="1">
    <source>
        <dbReference type="SAM" id="Phobius"/>
    </source>
</evidence>
<keyword evidence="1" id="KW-0812">Transmembrane</keyword>
<dbReference type="Proteomes" id="UP000597656">
    <property type="component" value="Unassembled WGS sequence"/>
</dbReference>
<feature type="transmembrane region" description="Helical" evidence="1">
    <location>
        <begin position="282"/>
        <end position="306"/>
    </location>
</feature>
<organism evidence="2 3">
    <name type="scientific">Lentzea pudingi</name>
    <dbReference type="NCBI Taxonomy" id="1789439"/>
    <lineage>
        <taxon>Bacteria</taxon>
        <taxon>Bacillati</taxon>
        <taxon>Actinomycetota</taxon>
        <taxon>Actinomycetes</taxon>
        <taxon>Pseudonocardiales</taxon>
        <taxon>Pseudonocardiaceae</taxon>
        <taxon>Lentzea</taxon>
    </lineage>
</organism>
<gene>
    <name evidence="2" type="ORF">GCM10011609_26760</name>
</gene>
<sequence length="318" mass="33272">MTLSDPASRLEHAYRRLLRWYPAGYRAEREQEMLGTLCEMAEPGQTRPTARERASLLGGAVRAHAREAGDGIRGATAAATVPVAALVTGYLVALWALTALDGTGLTESVEIGSVLDHLALAIITSFWLGVVVSVLLGHTRSVRVFAVAAGLTAASTPYASAHLTVAVGALLVLVAPSLRPDRGELRNAGRLAALVTPVSVVFAVATFAVSVPAGSRQPYSMHLDAQSLQIGMAVALVVAVVLVLRRTGARGLLTGLVIASAATYTLMPIHDLLPRGTFLAATVLYGLLPVVAKAAVAFTAATTALNHLRRVLRRPRTA</sequence>
<keyword evidence="3" id="KW-1185">Reference proteome</keyword>
<dbReference type="RefSeq" id="WP_189154993.1">
    <property type="nucleotide sequence ID" value="NZ_BMNC01000003.1"/>
</dbReference>
<accession>A0ABQ2HQH0</accession>
<protein>
    <submittedName>
        <fullName evidence="2">Uncharacterized protein</fullName>
    </submittedName>
</protein>
<feature type="transmembrane region" description="Helical" evidence="1">
    <location>
        <begin position="251"/>
        <end position="270"/>
    </location>
</feature>
<keyword evidence="1" id="KW-0472">Membrane</keyword>
<feature type="transmembrane region" description="Helical" evidence="1">
    <location>
        <begin position="225"/>
        <end position="244"/>
    </location>
</feature>
<feature type="transmembrane region" description="Helical" evidence="1">
    <location>
        <begin position="118"/>
        <end position="138"/>
    </location>
</feature>
<comment type="caution">
    <text evidence="2">The sequence shown here is derived from an EMBL/GenBank/DDBJ whole genome shotgun (WGS) entry which is preliminary data.</text>
</comment>
<feature type="transmembrane region" description="Helical" evidence="1">
    <location>
        <begin position="75"/>
        <end position="97"/>
    </location>
</feature>
<name>A0ABQ2HQH0_9PSEU</name>
<keyword evidence="1" id="KW-1133">Transmembrane helix</keyword>
<dbReference type="EMBL" id="BMNC01000003">
    <property type="protein sequence ID" value="GGM88662.1"/>
    <property type="molecule type" value="Genomic_DNA"/>
</dbReference>
<evidence type="ECO:0000313" key="3">
    <source>
        <dbReference type="Proteomes" id="UP000597656"/>
    </source>
</evidence>
<evidence type="ECO:0000313" key="2">
    <source>
        <dbReference type="EMBL" id="GGM88662.1"/>
    </source>
</evidence>